<feature type="region of interest" description="Disordered" evidence="1">
    <location>
        <begin position="1"/>
        <end position="39"/>
    </location>
</feature>
<dbReference type="AlphaFoldDB" id="A0A4P7N7F7"/>
<evidence type="ECO:0000256" key="1">
    <source>
        <dbReference type="SAM" id="MobiDB-lite"/>
    </source>
</evidence>
<name>A0A4P7N7F7_PYROR</name>
<accession>A0A4P7N7F7</accession>
<evidence type="ECO:0000313" key="3">
    <source>
        <dbReference type="Proteomes" id="UP000294847"/>
    </source>
</evidence>
<sequence length="39" mass="4627">MAIKSSRMKNQWHEFDNGHEAPPLDKKESKRGVEEEEEE</sequence>
<protein>
    <submittedName>
        <fullName evidence="2">Uncharacterized protein</fullName>
    </submittedName>
</protein>
<reference evidence="2 3" key="1">
    <citation type="journal article" date="2019" name="Mol. Biol. Evol.">
        <title>Blast fungal genomes show frequent chromosomal changes, gene gains and losses, and effector gene turnover.</title>
        <authorList>
            <person name="Gomez Luciano L.B."/>
            <person name="Jason Tsai I."/>
            <person name="Chuma I."/>
            <person name="Tosa Y."/>
            <person name="Chen Y.H."/>
            <person name="Li J.Y."/>
            <person name="Li M.Y."/>
            <person name="Jade Lu M.Y."/>
            <person name="Nakayashiki H."/>
            <person name="Li W.H."/>
        </authorList>
    </citation>
    <scope>NUCLEOTIDE SEQUENCE [LARGE SCALE GENOMIC DNA]</scope>
    <source>
        <strain evidence="2">MZ5-1-6</strain>
    </source>
</reference>
<dbReference type="Proteomes" id="UP000294847">
    <property type="component" value="Chromosome 2"/>
</dbReference>
<dbReference type="EMBL" id="CP034205">
    <property type="protein sequence ID" value="QBZ55980.1"/>
    <property type="molecule type" value="Genomic_DNA"/>
</dbReference>
<organism evidence="2 3">
    <name type="scientific">Pyricularia oryzae</name>
    <name type="common">Rice blast fungus</name>
    <name type="synonym">Magnaporthe oryzae</name>
    <dbReference type="NCBI Taxonomy" id="318829"/>
    <lineage>
        <taxon>Eukaryota</taxon>
        <taxon>Fungi</taxon>
        <taxon>Dikarya</taxon>
        <taxon>Ascomycota</taxon>
        <taxon>Pezizomycotina</taxon>
        <taxon>Sordariomycetes</taxon>
        <taxon>Sordariomycetidae</taxon>
        <taxon>Magnaporthales</taxon>
        <taxon>Pyriculariaceae</taxon>
        <taxon>Pyricularia</taxon>
    </lineage>
</organism>
<feature type="compositionally biased region" description="Basic and acidic residues" evidence="1">
    <location>
        <begin position="11"/>
        <end position="33"/>
    </location>
</feature>
<gene>
    <name evidence="2" type="ORF">PoMZ_00886</name>
</gene>
<evidence type="ECO:0000313" key="2">
    <source>
        <dbReference type="EMBL" id="QBZ55980.1"/>
    </source>
</evidence>
<proteinExistence type="predicted"/>